<dbReference type="InterPro" id="IPR013328">
    <property type="entry name" value="6PGD_dom2"/>
</dbReference>
<dbReference type="InterPro" id="IPR002204">
    <property type="entry name" value="3-OH-isobutyrate_DH-rel_CS"/>
</dbReference>
<dbReference type="PANTHER" id="PTHR43060:SF15">
    <property type="entry name" value="3-HYDROXYISOBUTYRATE DEHYDROGENASE-LIKE 1, MITOCHONDRIAL-RELATED"/>
    <property type="match status" value="1"/>
</dbReference>
<dbReference type="InterPro" id="IPR008927">
    <property type="entry name" value="6-PGluconate_DH-like_C_sf"/>
</dbReference>
<dbReference type="Proteomes" id="UP000438983">
    <property type="component" value="Chromosome"/>
</dbReference>
<dbReference type="GO" id="GO:0016054">
    <property type="term" value="P:organic acid catabolic process"/>
    <property type="evidence" value="ECO:0007669"/>
    <property type="project" value="UniProtKB-ARBA"/>
</dbReference>
<evidence type="ECO:0000259" key="6">
    <source>
        <dbReference type="Pfam" id="PF14833"/>
    </source>
</evidence>
<dbReference type="PIRSF" id="PIRSF000103">
    <property type="entry name" value="HIBADH"/>
    <property type="match status" value="1"/>
</dbReference>
<dbReference type="Pfam" id="PF14833">
    <property type="entry name" value="NAD_binding_11"/>
    <property type="match status" value="1"/>
</dbReference>
<evidence type="ECO:0000256" key="2">
    <source>
        <dbReference type="ARBA" id="ARBA00023002"/>
    </source>
</evidence>
<sequence length="306" mass="32448">MKMAFIGLGQMGRPMAINLLRSHPGLLVNTASGRAYAELERQGAFATDDRRALADCDLVFLSLPDDEVVDQVLFGVQGLAQWMRPDSIVVDTSTISYALTVRIEARLAALGIHFLDAPVSGMPSRAADGTLTAMCGGNEQMFNEVAPHLERMASNILYMGAAGAGQLAKLINQLLFDINCAAIAEILPMAVKLGLNAEKVAAIVNSGTGRSYASEFFVPHILAGQFNSGYPLKHAYKDLINGAGLSAKMGIPLPVLSAATATYQTAILQGHGDSDKGAMIKVYERLLSVEFRATAPSGDGSTLHPQ</sequence>
<dbReference type="Gene3D" id="1.10.1040.10">
    <property type="entry name" value="N-(1-d-carboxylethyl)-l-norvaline Dehydrogenase, domain 2"/>
    <property type="match status" value="1"/>
</dbReference>
<organism evidence="7 8">
    <name type="scientific">Stutzerimonas stutzeri</name>
    <name type="common">Pseudomonas stutzeri</name>
    <dbReference type="NCBI Taxonomy" id="316"/>
    <lineage>
        <taxon>Bacteria</taxon>
        <taxon>Pseudomonadati</taxon>
        <taxon>Pseudomonadota</taxon>
        <taxon>Gammaproteobacteria</taxon>
        <taxon>Pseudomonadales</taxon>
        <taxon>Pseudomonadaceae</taxon>
        <taxon>Stutzerimonas</taxon>
    </lineage>
</organism>
<feature type="domain" description="6-phosphogluconate dehydrogenase NADP-binding" evidence="5">
    <location>
        <begin position="2"/>
        <end position="160"/>
    </location>
</feature>
<dbReference type="GO" id="GO:0050661">
    <property type="term" value="F:NADP binding"/>
    <property type="evidence" value="ECO:0007669"/>
    <property type="project" value="InterPro"/>
</dbReference>
<dbReference type="InterPro" id="IPR015815">
    <property type="entry name" value="HIBADH-related"/>
</dbReference>
<evidence type="ECO:0000256" key="4">
    <source>
        <dbReference type="PIRSR" id="PIRSR000103-1"/>
    </source>
</evidence>
<dbReference type="GO" id="GO:0051287">
    <property type="term" value="F:NAD binding"/>
    <property type="evidence" value="ECO:0007669"/>
    <property type="project" value="InterPro"/>
</dbReference>
<evidence type="ECO:0000313" key="8">
    <source>
        <dbReference type="Proteomes" id="UP000438983"/>
    </source>
</evidence>
<protein>
    <submittedName>
        <fullName evidence="7">NAD-binding protein</fullName>
    </submittedName>
</protein>
<dbReference type="PANTHER" id="PTHR43060">
    <property type="entry name" value="3-HYDROXYISOBUTYRATE DEHYDROGENASE-LIKE 1, MITOCHONDRIAL-RELATED"/>
    <property type="match status" value="1"/>
</dbReference>
<dbReference type="Gene3D" id="3.40.50.720">
    <property type="entry name" value="NAD(P)-binding Rossmann-like Domain"/>
    <property type="match status" value="1"/>
</dbReference>
<keyword evidence="2" id="KW-0560">Oxidoreductase</keyword>
<accession>A0A6I6LM72</accession>
<name>A0A6I6LM72_STUST</name>
<dbReference type="EMBL" id="CP046902">
    <property type="protein sequence ID" value="QGZ31694.1"/>
    <property type="molecule type" value="Genomic_DNA"/>
</dbReference>
<dbReference type="AlphaFoldDB" id="A0A6I6LM72"/>
<dbReference type="InterPro" id="IPR006115">
    <property type="entry name" value="6PGDH_NADP-bd"/>
</dbReference>
<gene>
    <name evidence="7" type="ORF">GQA94_17135</name>
</gene>
<comment type="similarity">
    <text evidence="1">Belongs to the HIBADH-related family.</text>
</comment>
<dbReference type="InterPro" id="IPR029154">
    <property type="entry name" value="HIBADH-like_NADP-bd"/>
</dbReference>
<keyword evidence="3" id="KW-0520">NAD</keyword>
<reference evidence="7 8" key="1">
    <citation type="submission" date="2019-12" db="EMBL/GenBank/DDBJ databases">
        <title>Complete genome sequence of Pseudomonas stutzeri.</title>
        <authorList>
            <person name="Lim S.R."/>
            <person name="Kim J.H."/>
        </authorList>
    </citation>
    <scope>NUCLEOTIDE SEQUENCE [LARGE SCALE GENOMIC DNA]</scope>
    <source>
        <strain evidence="7 8">PM101005</strain>
    </source>
</reference>
<feature type="active site" evidence="4">
    <location>
        <position position="169"/>
    </location>
</feature>
<evidence type="ECO:0000256" key="3">
    <source>
        <dbReference type="ARBA" id="ARBA00023027"/>
    </source>
</evidence>
<dbReference type="GO" id="GO:0016491">
    <property type="term" value="F:oxidoreductase activity"/>
    <property type="evidence" value="ECO:0007669"/>
    <property type="project" value="UniProtKB-KW"/>
</dbReference>
<dbReference type="PROSITE" id="PS00895">
    <property type="entry name" value="3_HYDROXYISOBUT_DH"/>
    <property type="match status" value="1"/>
</dbReference>
<dbReference type="SUPFAM" id="SSF48179">
    <property type="entry name" value="6-phosphogluconate dehydrogenase C-terminal domain-like"/>
    <property type="match status" value="1"/>
</dbReference>
<proteinExistence type="inferred from homology"/>
<dbReference type="SUPFAM" id="SSF51735">
    <property type="entry name" value="NAD(P)-binding Rossmann-fold domains"/>
    <property type="match status" value="1"/>
</dbReference>
<evidence type="ECO:0000259" key="5">
    <source>
        <dbReference type="Pfam" id="PF03446"/>
    </source>
</evidence>
<dbReference type="OrthoDB" id="9786703at2"/>
<dbReference type="Pfam" id="PF03446">
    <property type="entry name" value="NAD_binding_2"/>
    <property type="match status" value="1"/>
</dbReference>
<feature type="domain" description="3-hydroxyisobutyrate dehydrogenase-like NAD-binding" evidence="6">
    <location>
        <begin position="163"/>
        <end position="283"/>
    </location>
</feature>
<evidence type="ECO:0000256" key="1">
    <source>
        <dbReference type="ARBA" id="ARBA00009080"/>
    </source>
</evidence>
<evidence type="ECO:0000313" key="7">
    <source>
        <dbReference type="EMBL" id="QGZ31694.1"/>
    </source>
</evidence>
<dbReference type="InterPro" id="IPR036291">
    <property type="entry name" value="NAD(P)-bd_dom_sf"/>
</dbReference>